<organism evidence="2 3">
    <name type="scientific">Kurthia gibsonii</name>
    <dbReference type="NCBI Taxonomy" id="33946"/>
    <lineage>
        <taxon>Bacteria</taxon>
        <taxon>Bacillati</taxon>
        <taxon>Bacillota</taxon>
        <taxon>Bacilli</taxon>
        <taxon>Bacillales</taxon>
        <taxon>Caryophanaceae</taxon>
        <taxon>Kurthia</taxon>
    </lineage>
</organism>
<dbReference type="Proteomes" id="UP001398420">
    <property type="component" value="Unassembled WGS sequence"/>
</dbReference>
<feature type="transmembrane region" description="Helical" evidence="1">
    <location>
        <begin position="72"/>
        <end position="92"/>
    </location>
</feature>
<evidence type="ECO:0000313" key="3">
    <source>
        <dbReference type="Proteomes" id="UP001398420"/>
    </source>
</evidence>
<keyword evidence="1" id="KW-1133">Transmembrane helix</keyword>
<dbReference type="RefSeq" id="WP_068454491.1">
    <property type="nucleotide sequence ID" value="NZ_BJOB01000002.1"/>
</dbReference>
<evidence type="ECO:0000313" key="2">
    <source>
        <dbReference type="EMBL" id="MEL5987193.1"/>
    </source>
</evidence>
<keyword evidence="3" id="KW-1185">Reference proteome</keyword>
<feature type="transmembrane region" description="Helical" evidence="1">
    <location>
        <begin position="41"/>
        <end position="60"/>
    </location>
</feature>
<dbReference type="EMBL" id="JBCEWA010000001">
    <property type="protein sequence ID" value="MEL5987193.1"/>
    <property type="molecule type" value="Genomic_DNA"/>
</dbReference>
<protein>
    <recommendedName>
        <fullName evidence="4">VUT family protein</fullName>
    </recommendedName>
</protein>
<keyword evidence="1" id="KW-0472">Membrane</keyword>
<evidence type="ECO:0000256" key="1">
    <source>
        <dbReference type="SAM" id="Phobius"/>
    </source>
</evidence>
<reference evidence="2 3" key="1">
    <citation type="submission" date="2024-04" db="EMBL/GenBank/DDBJ databases">
        <authorList>
            <person name="Wu Y.S."/>
            <person name="Zhang L."/>
        </authorList>
    </citation>
    <scope>NUCLEOTIDE SEQUENCE [LARGE SCALE GENOMIC DNA]</scope>
    <source>
        <strain evidence="2 3">KG-01</strain>
    </source>
</reference>
<sequence length="135" mass="15136">MTERKLLSAFITSLAAFFILPMLYSNQQDDFLTSALNISMYSFPLIFTYGLIISYVSDFFASSKRNISGVSFLFHSLLGSTVAVPIFIYSWMNDEVETAMQPEIWTAGFTLGAVFFTADVSLKYLGKYLVLNRGA</sequence>
<feature type="transmembrane region" description="Helical" evidence="1">
    <location>
        <begin position="104"/>
        <end position="125"/>
    </location>
</feature>
<name>A0ABU9LHL3_9BACL</name>
<evidence type="ECO:0008006" key="4">
    <source>
        <dbReference type="Google" id="ProtNLM"/>
    </source>
</evidence>
<gene>
    <name evidence="2" type="ORF">AAF454_01990</name>
</gene>
<keyword evidence="1" id="KW-0812">Transmembrane</keyword>
<proteinExistence type="predicted"/>
<comment type="caution">
    <text evidence="2">The sequence shown here is derived from an EMBL/GenBank/DDBJ whole genome shotgun (WGS) entry which is preliminary data.</text>
</comment>
<dbReference type="GeneID" id="97820120"/>
<accession>A0ABU9LHL3</accession>